<reference evidence="1" key="1">
    <citation type="submission" date="2024-07" db="EMBL/GenBank/DDBJ databases">
        <authorList>
            <person name="fu j."/>
        </authorList>
    </citation>
    <scope>NUCLEOTIDE SEQUENCE</scope>
    <source>
        <strain evidence="1">P10A9</strain>
    </source>
</reference>
<name>A0AB39LAP0_9MICC</name>
<gene>
    <name evidence="1" type="ORF">AB5L97_05155</name>
</gene>
<proteinExistence type="predicted"/>
<dbReference type="PANTHER" id="PTHR34070:SF1">
    <property type="entry name" value="DNA ALKYLATION REPAIR PROTEIN"/>
    <property type="match status" value="1"/>
</dbReference>
<dbReference type="Gene3D" id="1.25.10.90">
    <property type="match status" value="1"/>
</dbReference>
<dbReference type="InterPro" id="IPR014825">
    <property type="entry name" value="DNA_alkylation"/>
</dbReference>
<dbReference type="InterPro" id="IPR016024">
    <property type="entry name" value="ARM-type_fold"/>
</dbReference>
<evidence type="ECO:0000313" key="1">
    <source>
        <dbReference type="EMBL" id="XDP47274.1"/>
    </source>
</evidence>
<dbReference type="CDD" id="cd06561">
    <property type="entry name" value="AlkD_like"/>
    <property type="match status" value="1"/>
</dbReference>
<organism evidence="1">
    <name type="scientific">Sinomonas puerhi</name>
    <dbReference type="NCBI Taxonomy" id="3238584"/>
    <lineage>
        <taxon>Bacteria</taxon>
        <taxon>Bacillati</taxon>
        <taxon>Actinomycetota</taxon>
        <taxon>Actinomycetes</taxon>
        <taxon>Micrococcales</taxon>
        <taxon>Micrococcaceae</taxon>
        <taxon>Sinomonas</taxon>
    </lineage>
</organism>
<dbReference type="PANTHER" id="PTHR34070">
    <property type="entry name" value="ARMADILLO-TYPE FOLD"/>
    <property type="match status" value="1"/>
</dbReference>
<dbReference type="RefSeq" id="WP_369047361.1">
    <property type="nucleotide sequence ID" value="NZ_CP163302.1"/>
</dbReference>
<sequence>MRVVAGMWTARAFLAALESLSSDDELRKYKRAFPLARRGRERFLGVAMASVSELARASTGMPLDEVEKLLESPWHEARAGAVGIMDLQARNRMTTPTHRRALFELYLRRHDRINSWDLVDRAAIHVVGGYLADRSRDPLYALARSPEPCERRTAIVATMYFLGSGDTHDLFAIARLLADDPDREVQKATGWALRAAGPPGLEHFLDQWAPRMDRVALRYAVEKLPKVTRERYLKAS</sequence>
<dbReference type="SUPFAM" id="SSF48371">
    <property type="entry name" value="ARM repeat"/>
    <property type="match status" value="1"/>
</dbReference>
<protein>
    <submittedName>
        <fullName evidence="1">DNA alkylation repair protein</fullName>
    </submittedName>
</protein>
<dbReference type="Pfam" id="PF08713">
    <property type="entry name" value="DNA_alkylation"/>
    <property type="match status" value="1"/>
</dbReference>
<dbReference type="EMBL" id="CP163302">
    <property type="protein sequence ID" value="XDP47274.1"/>
    <property type="molecule type" value="Genomic_DNA"/>
</dbReference>
<dbReference type="KEGG" id="spue:AB5L97_05155"/>
<dbReference type="AlphaFoldDB" id="A0AB39LAP0"/>
<accession>A0AB39LAP0</accession>